<dbReference type="InterPro" id="IPR050220">
    <property type="entry name" value="Type_II_DNA_Topoisomerases"/>
</dbReference>
<keyword evidence="4 9" id="KW-0547">Nucleotide-binding</keyword>
<proteinExistence type="inferred from homology"/>
<dbReference type="InterPro" id="IPR035516">
    <property type="entry name" value="Gyrase/topoIV_suA_C"/>
</dbReference>
<evidence type="ECO:0000256" key="6">
    <source>
        <dbReference type="ARBA" id="ARBA00023029"/>
    </source>
</evidence>
<dbReference type="PANTHER" id="PTHR43493">
    <property type="entry name" value="DNA GYRASE/TOPOISOMERASE SUBUNIT A"/>
    <property type="match status" value="1"/>
</dbReference>
<dbReference type="NCBIfam" id="NF004044">
    <property type="entry name" value="PRK05561.1"/>
    <property type="match status" value="1"/>
</dbReference>
<accession>A0A3G9J3B6</accession>
<dbReference type="Pfam" id="PF03989">
    <property type="entry name" value="DNA_gyraseA_C"/>
    <property type="match status" value="6"/>
</dbReference>
<dbReference type="FunCoup" id="A0A3G9J3B6">
    <property type="interactions" value="402"/>
</dbReference>
<dbReference type="FunFam" id="3.30.1360.40:FF:000002">
    <property type="entry name" value="DNA gyrase subunit A"/>
    <property type="match status" value="1"/>
</dbReference>
<dbReference type="Pfam" id="PF00521">
    <property type="entry name" value="DNA_topoisoIV"/>
    <property type="match status" value="1"/>
</dbReference>
<evidence type="ECO:0000256" key="8">
    <source>
        <dbReference type="ARBA" id="ARBA00023235"/>
    </source>
</evidence>
<evidence type="ECO:0000256" key="10">
    <source>
        <dbReference type="PROSITE-ProRule" id="PRU01384"/>
    </source>
</evidence>
<dbReference type="GO" id="GO:0006265">
    <property type="term" value="P:DNA topological change"/>
    <property type="evidence" value="ECO:0007669"/>
    <property type="project" value="UniProtKB-UniRule"/>
</dbReference>
<comment type="subunit">
    <text evidence="9">Heterotetramer, composed of two GyrA and two GyrB chains. In the heterotetramer, GyrA contains the active site tyrosine that forms a transient covalent intermediate with DNA, while GyrB binds cofactors and catalyzes ATP hydrolysis.</text>
</comment>
<evidence type="ECO:0000313" key="13">
    <source>
        <dbReference type="EMBL" id="BBH25072.1"/>
    </source>
</evidence>
<dbReference type="GO" id="GO:0005737">
    <property type="term" value="C:cytoplasm"/>
    <property type="evidence" value="ECO:0007669"/>
    <property type="project" value="UniProtKB-SubCell"/>
</dbReference>
<dbReference type="InterPro" id="IPR013757">
    <property type="entry name" value="Topo_IIA_A_a_sf"/>
</dbReference>
<comment type="catalytic activity">
    <reaction evidence="1 9 10">
        <text>ATP-dependent breakage, passage and rejoining of double-stranded DNA.</text>
        <dbReference type="EC" id="5.6.2.2"/>
    </reaction>
</comment>
<dbReference type="FunFam" id="3.90.199.10:FF:000001">
    <property type="entry name" value="DNA gyrase subunit A"/>
    <property type="match status" value="1"/>
</dbReference>
<keyword evidence="8 9" id="KW-0413">Isomerase</keyword>
<feature type="active site" description="O-(5'-phospho-DNA)-tyrosine intermediate" evidence="9 10">
    <location>
        <position position="120"/>
    </location>
</feature>
<dbReference type="GO" id="GO:0006261">
    <property type="term" value="P:DNA-templated DNA replication"/>
    <property type="evidence" value="ECO:0007669"/>
    <property type="project" value="UniProtKB-UniRule"/>
</dbReference>
<dbReference type="NCBIfam" id="TIGR01063">
    <property type="entry name" value="gyrA"/>
    <property type="match status" value="1"/>
</dbReference>
<dbReference type="Gene3D" id="2.120.10.90">
    <property type="entry name" value="DNA gyrase/topoisomerase IV, subunit A, C-terminal"/>
    <property type="match status" value="1"/>
</dbReference>
<dbReference type="GO" id="GO:0034335">
    <property type="term" value="F:DNA negative supercoiling activity"/>
    <property type="evidence" value="ECO:0007669"/>
    <property type="project" value="UniProtKB-ARBA"/>
</dbReference>
<dbReference type="SMART" id="SM00434">
    <property type="entry name" value="TOP4c"/>
    <property type="match status" value="1"/>
</dbReference>
<feature type="short sequence motif" description="GyrA-box" evidence="9">
    <location>
        <begin position="524"/>
        <end position="530"/>
    </location>
</feature>
<evidence type="ECO:0000256" key="3">
    <source>
        <dbReference type="ARBA" id="ARBA00022490"/>
    </source>
</evidence>
<dbReference type="SUPFAM" id="SSF56719">
    <property type="entry name" value="Type II DNA topoisomerase"/>
    <property type="match status" value="1"/>
</dbReference>
<dbReference type="GO" id="GO:0003677">
    <property type="term" value="F:DNA binding"/>
    <property type="evidence" value="ECO:0007669"/>
    <property type="project" value="UniProtKB-UniRule"/>
</dbReference>
<dbReference type="Gene3D" id="3.30.1360.40">
    <property type="match status" value="1"/>
</dbReference>
<dbReference type="PROSITE" id="PS52040">
    <property type="entry name" value="TOPO_IIA"/>
    <property type="match status" value="1"/>
</dbReference>
<dbReference type="InParanoid" id="A0A3G9J3B6"/>
<dbReference type="InterPro" id="IPR013760">
    <property type="entry name" value="Topo_IIA-like_dom_sf"/>
</dbReference>
<evidence type="ECO:0000259" key="12">
    <source>
        <dbReference type="PROSITE" id="PS52040"/>
    </source>
</evidence>
<evidence type="ECO:0000256" key="11">
    <source>
        <dbReference type="SAM" id="MobiDB-lite"/>
    </source>
</evidence>
<comment type="similarity">
    <text evidence="2 9">Belongs to the type II topoisomerase GyrA/ParC subunit family.</text>
</comment>
<keyword evidence="3 9" id="KW-0963">Cytoplasm</keyword>
<dbReference type="Proteomes" id="UP000268059">
    <property type="component" value="Chromosome"/>
</dbReference>
<dbReference type="GO" id="GO:0005524">
    <property type="term" value="F:ATP binding"/>
    <property type="evidence" value="ECO:0007669"/>
    <property type="project" value="UniProtKB-UniRule"/>
</dbReference>
<dbReference type="HAMAP" id="MF_01897">
    <property type="entry name" value="GyrA"/>
    <property type="match status" value="1"/>
</dbReference>
<dbReference type="InterPro" id="IPR006691">
    <property type="entry name" value="GyrA/parC_rep"/>
</dbReference>
<dbReference type="OrthoDB" id="9806486at2"/>
<protein>
    <recommendedName>
        <fullName evidence="9">DNA gyrase subunit A</fullName>
        <ecNumber evidence="9">5.6.2.2</ecNumber>
    </recommendedName>
</protein>
<dbReference type="PANTHER" id="PTHR43493:SF5">
    <property type="entry name" value="DNA GYRASE SUBUNIT A, CHLOROPLASTIC_MITOCHONDRIAL"/>
    <property type="match status" value="1"/>
</dbReference>
<comment type="subcellular location">
    <subcellularLocation>
        <location evidence="9">Cytoplasm</location>
    </subcellularLocation>
</comment>
<keyword evidence="14" id="KW-1185">Reference proteome</keyword>
<dbReference type="GO" id="GO:0009330">
    <property type="term" value="C:DNA topoisomerase type II (double strand cut, ATP-hydrolyzing) complex"/>
    <property type="evidence" value="ECO:0007669"/>
    <property type="project" value="TreeGrafter"/>
</dbReference>
<keyword evidence="5 9" id="KW-0067">ATP-binding</keyword>
<keyword evidence="6 9" id="KW-0799">Topoisomerase</keyword>
<dbReference type="RefSeq" id="WP_125118055.1">
    <property type="nucleotide sequence ID" value="NZ_AP019309.1"/>
</dbReference>
<dbReference type="Gene3D" id="3.90.199.10">
    <property type="entry name" value="Topoisomerase II, domain 5"/>
    <property type="match status" value="1"/>
</dbReference>
<dbReference type="FunFam" id="1.10.268.10:FF:000001">
    <property type="entry name" value="DNA gyrase subunit A"/>
    <property type="match status" value="1"/>
</dbReference>
<dbReference type="EC" id="5.6.2.2" evidence="9"/>
<evidence type="ECO:0000256" key="7">
    <source>
        <dbReference type="ARBA" id="ARBA00023125"/>
    </source>
</evidence>
<keyword evidence="7 9" id="KW-0238">DNA-binding</keyword>
<dbReference type="InterPro" id="IPR013758">
    <property type="entry name" value="Topo_IIA_A/C_ab"/>
</dbReference>
<dbReference type="EMBL" id="AP019309">
    <property type="protein sequence ID" value="BBH25072.1"/>
    <property type="molecule type" value="Genomic_DNA"/>
</dbReference>
<dbReference type="CDD" id="cd00187">
    <property type="entry name" value="TOP4c"/>
    <property type="match status" value="1"/>
</dbReference>
<dbReference type="Gene3D" id="1.10.268.10">
    <property type="entry name" value="Topoisomerase, domain 3"/>
    <property type="match status" value="1"/>
</dbReference>
<organism evidence="13 14">
    <name type="scientific">Intestinibaculum porci</name>
    <dbReference type="NCBI Taxonomy" id="2487118"/>
    <lineage>
        <taxon>Bacteria</taxon>
        <taxon>Bacillati</taxon>
        <taxon>Bacillota</taxon>
        <taxon>Erysipelotrichia</taxon>
        <taxon>Erysipelotrichales</taxon>
        <taxon>Erysipelotrichaceae</taxon>
        <taxon>Intestinibaculum</taxon>
    </lineage>
</organism>
<comment type="function">
    <text evidence="9">A type II topoisomerase that negatively supercoils closed circular double-stranded (ds) DNA in an ATP-dependent manner to modulate DNA topology and maintain chromosomes in an underwound state. Negative supercoiling favors strand separation, and DNA replication, transcription, recombination and repair, all of which involve strand separation. Also able to catalyze the interconversion of other topological isomers of dsDNA rings, including catenanes and knotted rings. Type II topoisomerases break and join 2 DNA strands simultaneously in an ATP-dependent manner.</text>
</comment>
<comment type="miscellaneous">
    <text evidence="9">Few gyrases are as efficient as E.coli at forming negative supercoils. Not all organisms have 2 type II topoisomerases; in organisms with a single type II topoisomerase this enzyme also has to decatenate newly replicated chromosomes.</text>
</comment>
<gene>
    <name evidence="9 13" type="primary">gyrA</name>
    <name evidence="13" type="ORF">SG0102_00060</name>
</gene>
<evidence type="ECO:0000256" key="9">
    <source>
        <dbReference type="HAMAP-Rule" id="MF_01897"/>
    </source>
</evidence>
<name>A0A3G9J3B6_9FIRM</name>
<dbReference type="GO" id="GO:0005694">
    <property type="term" value="C:chromosome"/>
    <property type="evidence" value="ECO:0007669"/>
    <property type="project" value="InterPro"/>
</dbReference>
<dbReference type="NCBIfam" id="NF004043">
    <property type="entry name" value="PRK05560.1"/>
    <property type="match status" value="1"/>
</dbReference>
<reference evidence="13 14" key="1">
    <citation type="submission" date="2018-11" db="EMBL/GenBank/DDBJ databases">
        <title>Novel Erysipelotrichaceae bacterium isolated from small intestine of a swine.</title>
        <authorList>
            <person name="Kim J.S."/>
            <person name="Choe H."/>
            <person name="Lee Y.R."/>
            <person name="Kim K.M."/>
            <person name="Park D.S."/>
        </authorList>
    </citation>
    <scope>NUCLEOTIDE SEQUENCE [LARGE SCALE GENOMIC DNA]</scope>
    <source>
        <strain evidence="13 14">SG0102</strain>
    </source>
</reference>
<feature type="domain" description="Topo IIA-type catalytic" evidence="12">
    <location>
        <begin position="32"/>
        <end position="497"/>
    </location>
</feature>
<dbReference type="InterPro" id="IPR002205">
    <property type="entry name" value="Topo_IIA_dom_A"/>
</dbReference>
<dbReference type="AlphaFoldDB" id="A0A3G9J3B6"/>
<feature type="region of interest" description="Disordered" evidence="11">
    <location>
        <begin position="802"/>
        <end position="824"/>
    </location>
</feature>
<evidence type="ECO:0000256" key="2">
    <source>
        <dbReference type="ARBA" id="ARBA00008263"/>
    </source>
</evidence>
<dbReference type="SUPFAM" id="SSF101904">
    <property type="entry name" value="GyrA/ParC C-terminal domain-like"/>
    <property type="match status" value="1"/>
</dbReference>
<evidence type="ECO:0000256" key="4">
    <source>
        <dbReference type="ARBA" id="ARBA00022741"/>
    </source>
</evidence>
<evidence type="ECO:0000313" key="14">
    <source>
        <dbReference type="Proteomes" id="UP000268059"/>
    </source>
</evidence>
<evidence type="ECO:0000256" key="1">
    <source>
        <dbReference type="ARBA" id="ARBA00000185"/>
    </source>
</evidence>
<dbReference type="FunFam" id="2.120.10.90:FF:000004">
    <property type="entry name" value="DNA gyrase subunit A"/>
    <property type="match status" value="1"/>
</dbReference>
<evidence type="ECO:0000256" key="5">
    <source>
        <dbReference type="ARBA" id="ARBA00022840"/>
    </source>
</evidence>
<sequence>MEERGIKKINLTGEMKKSFIEYAMSVIMARALPDARDGMKPVQRRIIHGMNELGCYSDKPYKKSARIVGEVMGKYHPHGDSSIYEALVRMAQDFSYRYMLVDGHGNFGSIDGDGAAAMRYTESRMSKICMEMVRDINKDTVDFMPNYDGEEKEPIVLPSRIPNLLINGSTGIAVGMATNIPPHNLGEVVDAILALSKNPDLTVTEIMDNYLPGPDFPTGAYILGRSAIKKAYETGNGLITLRAKSEIEDIGNNKKAIIVTELPYMVNKARLIEKIAEHVKNKNIEGITELRDESDRDGIRVVIELRRDVQPEVILNQLYKLTSLQNTFGVNNIALINNEPKTLSLKDLIQVYLDHQKEVIRRRVTFDLKKAEDRAHILDGLKRAIDQIDAIIELIRSSRTTEIIQQRLMDEFDMSERQAKAIREMQLQRLAGLEREKIENELNQLLETIADLKDILASPSRIVDIVDSELLEIKEKYGDKRRTEIIQGTFDIEDEDLIPVEDVIISLTSNGYVKRMPVDTYKAQNRGGKGIKGMATNSDDVVDSLLNMSTHDDLLIFSNTGRVYRLKGYNIPEFGRTAKGLPIVNLLNLDKAETIKAMIAIHPGDVEDEDYLFFATKNGLVKRTPVDEFRNIRQSGKIAISLKNDDELVSVKHTNGHEEVILAASNGKAIRFKEEDVRSMGRTAAGVRGMNVDGARVIGMTTSSEGENICVVTQKGYGKMTHVDEYRLSHRGGKGVKTVNITAKNGELIAIRAVNGDEDLMIMTNEGIIIRLPMEQVKSAGRATQGVRLIRLSDEALVSSISVVDKSEEESDTATEETKDTTEE</sequence>
<dbReference type="KEGG" id="ebm:SG0102_00060"/>
<dbReference type="InterPro" id="IPR005743">
    <property type="entry name" value="GyrA"/>
</dbReference>